<name>A0A8H6QRD0_9EURO</name>
<dbReference type="GO" id="GO:0005524">
    <property type="term" value="F:ATP binding"/>
    <property type="evidence" value="ECO:0007669"/>
    <property type="project" value="InterPro"/>
</dbReference>
<dbReference type="Proteomes" id="UP000641853">
    <property type="component" value="Unassembled WGS sequence"/>
</dbReference>
<dbReference type="SUPFAM" id="SSF56112">
    <property type="entry name" value="Protein kinase-like (PK-like)"/>
    <property type="match status" value="1"/>
</dbReference>
<comment type="caution">
    <text evidence="3">The sequence shown here is derived from an EMBL/GenBank/DDBJ whole genome shotgun (WGS) entry which is preliminary data.</text>
</comment>
<dbReference type="PROSITE" id="PS50011">
    <property type="entry name" value="PROTEIN_KINASE_DOM"/>
    <property type="match status" value="1"/>
</dbReference>
<protein>
    <recommendedName>
        <fullName evidence="2">Protein kinase domain-containing protein</fullName>
    </recommendedName>
</protein>
<feature type="compositionally biased region" description="Basic and acidic residues" evidence="1">
    <location>
        <begin position="492"/>
        <end position="508"/>
    </location>
</feature>
<feature type="region of interest" description="Disordered" evidence="1">
    <location>
        <begin position="488"/>
        <end position="508"/>
    </location>
</feature>
<organism evidence="3 4">
    <name type="scientific">Aspergillus felis</name>
    <dbReference type="NCBI Taxonomy" id="1287682"/>
    <lineage>
        <taxon>Eukaryota</taxon>
        <taxon>Fungi</taxon>
        <taxon>Dikarya</taxon>
        <taxon>Ascomycota</taxon>
        <taxon>Pezizomycotina</taxon>
        <taxon>Eurotiomycetes</taxon>
        <taxon>Eurotiomycetidae</taxon>
        <taxon>Eurotiales</taxon>
        <taxon>Aspergillaceae</taxon>
        <taxon>Aspergillus</taxon>
        <taxon>Aspergillus subgen. Fumigati</taxon>
    </lineage>
</organism>
<dbReference type="InterPro" id="IPR000719">
    <property type="entry name" value="Prot_kinase_dom"/>
</dbReference>
<dbReference type="Gene3D" id="1.10.510.10">
    <property type="entry name" value="Transferase(Phosphotransferase) domain 1"/>
    <property type="match status" value="1"/>
</dbReference>
<proteinExistence type="predicted"/>
<evidence type="ECO:0000313" key="4">
    <source>
        <dbReference type="Proteomes" id="UP000641853"/>
    </source>
</evidence>
<dbReference type="InterPro" id="IPR022198">
    <property type="entry name" value="DUF3723"/>
</dbReference>
<dbReference type="InterPro" id="IPR011009">
    <property type="entry name" value="Kinase-like_dom_sf"/>
</dbReference>
<dbReference type="AlphaFoldDB" id="A0A8H6QRD0"/>
<sequence>MDVPGYRGTMLPMDIRSQEPPRLGLSTLGSEQSQAQLDTVKHQASKALVSPVSSPKVPNTIRKKTKRIWEETDTLDTSSNERGRFPVRPARGEKNSDEREVWRKYHRFLEADQAGPGIIAHDNSIDHLIVVIKEIRVHPSDNQRQQLYRVLNEKPTNIVHLTDLFLGTLSVHAVYEPLETSMHQIQATSRQDITEIELAIIGKEILHGLEYIHNELGIVYGQLDTRNILLSHRDCHLKLANIAASILKHQHGSYSGDIAAVGTLLVSMKEPGTSARDPESLQLEKPEEVNKLLPFPGLWADFSFGFLRRLIEISCPVEITGYLNAIYHIWSALFEGMNEHVDLMSVRLVENLVPQQSCTDRNEVRDTMENGILFPHVADSKARENLLNGLLGIHGRILSLHSLVQDSLLWHPCAQAIKQLVPGRCDDLRHALLHRFHGDGAEWLIQTGENAVEALQTNLGNSPQPAIAAYVQLWLFAIRYVESLTRTNLPGSRDERNSERHSLRPTRRESSVQLGVLARQLGFKSPQIDSFCGQSAMKPSARAYLLARRPQTNYVYPTQWENSASSRIVQLIGVPKPITTYTVVVPPTATNSSGKVKRCGLPCLKSYLKDRESIYIPHIYSPDQQEGENLTSFAILRDMAFVFFGRNLFPGDICPWWTKDSSSAHCTPVDCEPHPPGTPDRDTFMVGPTDEQMVLDLIPLPSSGPGLEDSSSIVPLNQTSALIPLPPMAPGFEDSSRIAPLNQTAHISHHRRFDEMLFEFAKYRPTSPAVIYLFKNREYRKFDFSDPYFDQQVTAFVNTIANNHFFFGNGGILNHKDVLSAIRSLPLVLASTDIAHYTPQFDLQQYVTAFDAHTGKRHNGEESDQPDAQNGRRLRERKETGDDSEL</sequence>
<dbReference type="SMART" id="SM00220">
    <property type="entry name" value="S_TKc"/>
    <property type="match status" value="1"/>
</dbReference>
<dbReference type="Pfam" id="PF12520">
    <property type="entry name" value="DUF3723"/>
    <property type="match status" value="1"/>
</dbReference>
<keyword evidence="4" id="KW-1185">Reference proteome</keyword>
<evidence type="ECO:0000256" key="1">
    <source>
        <dbReference type="SAM" id="MobiDB-lite"/>
    </source>
</evidence>
<feature type="region of interest" description="Disordered" evidence="1">
    <location>
        <begin position="1"/>
        <end position="20"/>
    </location>
</feature>
<dbReference type="Pfam" id="PF00069">
    <property type="entry name" value="Pkinase"/>
    <property type="match status" value="1"/>
</dbReference>
<accession>A0A8H6QRD0</accession>
<feature type="region of interest" description="Disordered" evidence="1">
    <location>
        <begin position="855"/>
        <end position="886"/>
    </location>
</feature>
<gene>
    <name evidence="3" type="ORF">CNMCM7691_005628</name>
</gene>
<feature type="compositionally biased region" description="Basic and acidic residues" evidence="1">
    <location>
        <begin position="876"/>
        <end position="886"/>
    </location>
</feature>
<evidence type="ECO:0000259" key="2">
    <source>
        <dbReference type="PROSITE" id="PS50011"/>
    </source>
</evidence>
<dbReference type="GO" id="GO:0004672">
    <property type="term" value="F:protein kinase activity"/>
    <property type="evidence" value="ECO:0007669"/>
    <property type="project" value="InterPro"/>
</dbReference>
<reference evidence="3" key="1">
    <citation type="submission" date="2020-06" db="EMBL/GenBank/DDBJ databases">
        <title>Draft genome sequences of strains closely related to Aspergillus parafelis and Aspergillus hiratsukae.</title>
        <authorList>
            <person name="Dos Santos R.A.C."/>
            <person name="Rivero-Menendez O."/>
            <person name="Steenwyk J.L."/>
            <person name="Mead M.E."/>
            <person name="Goldman G.H."/>
            <person name="Alastruey-Izquierdo A."/>
            <person name="Rokas A."/>
        </authorList>
    </citation>
    <scope>NUCLEOTIDE SEQUENCE</scope>
    <source>
        <strain evidence="3">CNM-CM7691</strain>
    </source>
</reference>
<evidence type="ECO:0000313" key="3">
    <source>
        <dbReference type="EMBL" id="KAF7177423.1"/>
    </source>
</evidence>
<feature type="domain" description="Protein kinase" evidence="2">
    <location>
        <begin position="108"/>
        <end position="373"/>
    </location>
</feature>
<dbReference type="EMBL" id="JACBAG010001898">
    <property type="protein sequence ID" value="KAF7177423.1"/>
    <property type="molecule type" value="Genomic_DNA"/>
</dbReference>